<feature type="domain" description="Aromatic amino acid beta-eliminating lyase/threonine aldolase" evidence="5">
    <location>
        <begin position="22"/>
        <end position="299"/>
    </location>
</feature>
<comment type="cofactor">
    <cofactor evidence="1">
        <name>pyridoxal 5'-phosphate</name>
        <dbReference type="ChEBI" id="CHEBI:597326"/>
    </cofactor>
</comment>
<dbReference type="InterPro" id="IPR015424">
    <property type="entry name" value="PyrdxlP-dep_Trfase"/>
</dbReference>
<dbReference type="Pfam" id="PF01212">
    <property type="entry name" value="Beta_elim_lyase"/>
    <property type="match status" value="1"/>
</dbReference>
<dbReference type="PANTHER" id="PTHR48097">
    <property type="entry name" value="L-THREONINE ALDOLASE-RELATED"/>
    <property type="match status" value="1"/>
</dbReference>
<dbReference type="RefSeq" id="WP_078591247.1">
    <property type="nucleotide sequence ID" value="NZ_LOJT01000297.1"/>
</dbReference>
<protein>
    <submittedName>
        <fullName evidence="6">Threonine aldolase</fullName>
    </submittedName>
</protein>
<evidence type="ECO:0000256" key="3">
    <source>
        <dbReference type="ARBA" id="ARBA00011881"/>
    </source>
</evidence>
<dbReference type="EMBL" id="LOJT01000297">
    <property type="protein sequence ID" value="OOW58545.1"/>
    <property type="molecule type" value="Genomic_DNA"/>
</dbReference>
<dbReference type="InterPro" id="IPR015421">
    <property type="entry name" value="PyrdxlP-dep_Trfase_major"/>
</dbReference>
<evidence type="ECO:0000259" key="5">
    <source>
        <dbReference type="Pfam" id="PF01212"/>
    </source>
</evidence>
<dbReference type="InterPro" id="IPR001597">
    <property type="entry name" value="ArAA_b-elim_lyase/Thr_aldolase"/>
</dbReference>
<organism evidence="6 7">
    <name type="scientific">Xanthomonas cissicola</name>
    <dbReference type="NCBI Taxonomy" id="86186"/>
    <lineage>
        <taxon>Bacteria</taxon>
        <taxon>Pseudomonadati</taxon>
        <taxon>Pseudomonadota</taxon>
        <taxon>Gammaproteobacteria</taxon>
        <taxon>Lysobacterales</taxon>
        <taxon>Lysobacteraceae</taxon>
        <taxon>Xanthomonas</taxon>
    </lineage>
</organism>
<evidence type="ECO:0000256" key="2">
    <source>
        <dbReference type="ARBA" id="ARBA00006966"/>
    </source>
</evidence>
<dbReference type="Proteomes" id="UP000190018">
    <property type="component" value="Unassembled WGS sequence"/>
</dbReference>
<keyword evidence="7" id="KW-1185">Reference proteome</keyword>
<dbReference type="Gene3D" id="3.40.640.10">
    <property type="entry name" value="Type I PLP-dependent aspartate aminotransferase-like (Major domain)"/>
    <property type="match status" value="1"/>
</dbReference>
<gene>
    <name evidence="6" type="ORF">Xant_13510</name>
</gene>
<comment type="subunit">
    <text evidence="3">Homotetramer.</text>
</comment>
<keyword evidence="4" id="KW-0663">Pyridoxal phosphate</keyword>
<proteinExistence type="inferred from homology"/>
<evidence type="ECO:0000256" key="1">
    <source>
        <dbReference type="ARBA" id="ARBA00001933"/>
    </source>
</evidence>
<dbReference type="SUPFAM" id="SSF53383">
    <property type="entry name" value="PLP-dependent transferases"/>
    <property type="match status" value="1"/>
</dbReference>
<evidence type="ECO:0000256" key="4">
    <source>
        <dbReference type="ARBA" id="ARBA00022898"/>
    </source>
</evidence>
<sequence>MDGQGSAMRISFRNDYSEGAHPRLLQALAQASAGQHAGYGTDRHTARAVALIRNAVAQPQADVHLLVGGTQTNLIAISAFLRPHQAVIAVDAAHIATHETGAIEATGHKVLTVPALHDKLTPALIQPVLAVHSNEHMVQPRLVYISNSTESGTIYTRAELDALSRFCRANDLLLYLDGARLGAALTADGNDLDLPAIATLTDAFYIGGTKNGALLGEALVIVNPALQADLRYLIKQRGALLAKGMVVGAQFAELFEDSLFFELAAHANAMAQRLRAGLLAAGAHFTSDSPTNQQFIAVSAQHAAQLVQRYDFERWEVRTDGSQVIRFVTSWATTAASVDRLCADVAALTHDPEAEGHQYTSRTTSE</sequence>
<reference evidence="6 7" key="1">
    <citation type="submission" date="2015-12" db="EMBL/GenBank/DDBJ databases">
        <authorList>
            <person name="Bansal K."/>
            <person name="Midha S."/>
            <person name="Patil P.B."/>
        </authorList>
    </citation>
    <scope>NUCLEOTIDE SEQUENCE [LARGE SCALE GENOMIC DNA]</scope>
    <source>
        <strain evidence="6 7">LMG21719</strain>
    </source>
</reference>
<comment type="caution">
    <text evidence="6">The sequence shown here is derived from an EMBL/GenBank/DDBJ whole genome shotgun (WGS) entry which is preliminary data.</text>
</comment>
<evidence type="ECO:0000313" key="7">
    <source>
        <dbReference type="Proteomes" id="UP000190018"/>
    </source>
</evidence>
<dbReference type="InterPro" id="IPR015422">
    <property type="entry name" value="PyrdxlP-dep_Trfase_small"/>
</dbReference>
<dbReference type="Gene3D" id="3.90.1150.10">
    <property type="entry name" value="Aspartate Aminotransferase, domain 1"/>
    <property type="match status" value="1"/>
</dbReference>
<comment type="similarity">
    <text evidence="2">Belongs to the threonine aldolase family.</text>
</comment>
<dbReference type="PANTHER" id="PTHR48097:SF5">
    <property type="entry name" value="LOW SPECIFICITY L-THREONINE ALDOLASE"/>
    <property type="match status" value="1"/>
</dbReference>
<accession>A0ABX3LUG8</accession>
<evidence type="ECO:0000313" key="6">
    <source>
        <dbReference type="EMBL" id="OOW58545.1"/>
    </source>
</evidence>
<name>A0ABX3LUG8_9XANT</name>